<evidence type="ECO:0000313" key="2">
    <source>
        <dbReference type="Proteomes" id="UP000324748"/>
    </source>
</evidence>
<protein>
    <submittedName>
        <fullName evidence="1">Uncharacterized protein</fullName>
    </submittedName>
</protein>
<dbReference type="AlphaFoldDB" id="A0A5B0MY96"/>
<dbReference type="OrthoDB" id="8026949at2759"/>
<sequence length="140" mass="15318">MKAWPTGTLCQNSGFNYLPDPFSQICLQEAFWESKHDPNTPIALWIGHVRVATDDLLTINKLPTDQQIADQIVAGLNSSWAAVKDSIIYTAQEISLNDTIGALEAHEVSLHRRPSSNFASASYASNQCTGCSNCGKRGHK</sequence>
<proteinExistence type="predicted"/>
<accession>A0A5B0MY96</accession>
<name>A0A5B0MY96_PUCGR</name>
<evidence type="ECO:0000313" key="1">
    <source>
        <dbReference type="EMBL" id="KAA1080859.1"/>
    </source>
</evidence>
<gene>
    <name evidence="1" type="ORF">PGT21_023981</name>
</gene>
<comment type="caution">
    <text evidence="1">The sequence shown here is derived from an EMBL/GenBank/DDBJ whole genome shotgun (WGS) entry which is preliminary data.</text>
</comment>
<reference evidence="1 2" key="1">
    <citation type="submission" date="2019-05" db="EMBL/GenBank/DDBJ databases">
        <title>Emergence of the Ug99 lineage of the wheat stem rust pathogen through somatic hybridization.</title>
        <authorList>
            <person name="Li F."/>
            <person name="Upadhyaya N.M."/>
            <person name="Sperschneider J."/>
            <person name="Matny O."/>
            <person name="Nguyen-Phuc H."/>
            <person name="Mago R."/>
            <person name="Raley C."/>
            <person name="Miller M.E."/>
            <person name="Silverstein K.A.T."/>
            <person name="Henningsen E."/>
            <person name="Hirsch C.D."/>
            <person name="Visser B."/>
            <person name="Pretorius Z.A."/>
            <person name="Steffenson B.J."/>
            <person name="Schwessinger B."/>
            <person name="Dodds P.N."/>
            <person name="Figueroa M."/>
        </authorList>
    </citation>
    <scope>NUCLEOTIDE SEQUENCE [LARGE SCALE GENOMIC DNA]</scope>
    <source>
        <strain evidence="1">21-0</strain>
    </source>
</reference>
<keyword evidence="2" id="KW-1185">Reference proteome</keyword>
<dbReference type="EMBL" id="VSWC01000131">
    <property type="protein sequence ID" value="KAA1080859.1"/>
    <property type="molecule type" value="Genomic_DNA"/>
</dbReference>
<organism evidence="1 2">
    <name type="scientific">Puccinia graminis f. sp. tritici</name>
    <dbReference type="NCBI Taxonomy" id="56615"/>
    <lineage>
        <taxon>Eukaryota</taxon>
        <taxon>Fungi</taxon>
        <taxon>Dikarya</taxon>
        <taxon>Basidiomycota</taxon>
        <taxon>Pucciniomycotina</taxon>
        <taxon>Pucciniomycetes</taxon>
        <taxon>Pucciniales</taxon>
        <taxon>Pucciniaceae</taxon>
        <taxon>Puccinia</taxon>
    </lineage>
</organism>
<dbReference type="Proteomes" id="UP000324748">
    <property type="component" value="Unassembled WGS sequence"/>
</dbReference>